<gene>
    <name evidence="2" type="ORF">PS880_02367</name>
</gene>
<proteinExistence type="predicted"/>
<name>A0A5E7JYP4_PSEFL</name>
<dbReference type="EMBL" id="CABVIH010000010">
    <property type="protein sequence ID" value="VVO92227.1"/>
    <property type="molecule type" value="Genomic_DNA"/>
</dbReference>
<sequence precursor="true">MRIIATLVCTFLLSLALPSLSFAASNCENSGSKNAAKNCVKNNNDQKGKGNCNENGNCGNNAKNKAKDYDDDHAIDCRDINSITLRRECLERRSD</sequence>
<reference evidence="2 3" key="1">
    <citation type="submission" date="2019-09" db="EMBL/GenBank/DDBJ databases">
        <authorList>
            <person name="Chandra G."/>
            <person name="Truman W A."/>
        </authorList>
    </citation>
    <scope>NUCLEOTIDE SEQUENCE [LARGE SCALE GENOMIC DNA]</scope>
    <source>
        <strain evidence="2">PS880</strain>
    </source>
</reference>
<evidence type="ECO:0008006" key="4">
    <source>
        <dbReference type="Google" id="ProtNLM"/>
    </source>
</evidence>
<evidence type="ECO:0000256" key="1">
    <source>
        <dbReference type="SAM" id="SignalP"/>
    </source>
</evidence>
<feature type="chain" id="PRO_5022690169" description="Lipoprotein" evidence="1">
    <location>
        <begin position="24"/>
        <end position="95"/>
    </location>
</feature>
<evidence type="ECO:0000313" key="2">
    <source>
        <dbReference type="EMBL" id="VVO92227.1"/>
    </source>
</evidence>
<keyword evidence="1" id="KW-0732">Signal</keyword>
<accession>A0A5E7JYP4</accession>
<organism evidence="2 3">
    <name type="scientific">Pseudomonas fluorescens</name>
    <dbReference type="NCBI Taxonomy" id="294"/>
    <lineage>
        <taxon>Bacteria</taxon>
        <taxon>Pseudomonadati</taxon>
        <taxon>Pseudomonadota</taxon>
        <taxon>Gammaproteobacteria</taxon>
        <taxon>Pseudomonadales</taxon>
        <taxon>Pseudomonadaceae</taxon>
        <taxon>Pseudomonas</taxon>
    </lineage>
</organism>
<protein>
    <recommendedName>
        <fullName evidence="4">Lipoprotein</fullName>
    </recommendedName>
</protein>
<dbReference type="Proteomes" id="UP000375525">
    <property type="component" value="Unassembled WGS sequence"/>
</dbReference>
<feature type="signal peptide" evidence="1">
    <location>
        <begin position="1"/>
        <end position="23"/>
    </location>
</feature>
<dbReference type="AlphaFoldDB" id="A0A5E7JYP4"/>
<evidence type="ECO:0000313" key="3">
    <source>
        <dbReference type="Proteomes" id="UP000375525"/>
    </source>
</evidence>
<dbReference type="RefSeq" id="WP_150779871.1">
    <property type="nucleotide sequence ID" value="NZ_CABVIH010000010.1"/>
</dbReference>